<feature type="signal peptide" evidence="1">
    <location>
        <begin position="1"/>
        <end position="21"/>
    </location>
</feature>
<dbReference type="Pfam" id="PF19515">
    <property type="entry name" value="DUF6048"/>
    <property type="match status" value="1"/>
</dbReference>
<sequence length="256" mass="29294">MKHTLKFIINFLLLVSATAFSQTVTNVDSLPKTTVVKDTAVPVYPQRYGLRVGVDLYRLARSFYEDGYKGIELVGDYRLKKKLYAAAELGTLDYTIDEPQLNYTTKGSYLKIGVDYNTYENWLDMENMIYVGGRYGFSSFSQTLNTYTVYQNSNIDGTGNYLTDVTINADREYKALSAHWVEFVAGLKAELFNNVFLGFSLRLNYLITDKKPTDFDNLYIPGFNRTYDGKFGVGLNYTISYFIPLYKKQPVKPETN</sequence>
<keyword evidence="3" id="KW-1185">Reference proteome</keyword>
<evidence type="ECO:0000313" key="3">
    <source>
        <dbReference type="Proteomes" id="UP001629156"/>
    </source>
</evidence>
<feature type="chain" id="PRO_5045656562" evidence="1">
    <location>
        <begin position="22"/>
        <end position="256"/>
    </location>
</feature>
<dbReference type="InterPro" id="IPR046111">
    <property type="entry name" value="DUF6048"/>
</dbReference>
<comment type="caution">
    <text evidence="2">The sequence shown here is derived from an EMBL/GenBank/DDBJ whole genome shotgun (WGS) entry which is preliminary data.</text>
</comment>
<proteinExistence type="predicted"/>
<dbReference type="Proteomes" id="UP001629156">
    <property type="component" value="Unassembled WGS sequence"/>
</dbReference>
<protein>
    <submittedName>
        <fullName evidence="2">DUF6048 family protein</fullName>
    </submittedName>
</protein>
<gene>
    <name evidence="2" type="ORF">ABS766_03185</name>
</gene>
<reference evidence="2 3" key="1">
    <citation type="submission" date="2024-06" db="EMBL/GenBank/DDBJ databases">
        <authorList>
            <person name="Kaempfer P."/>
            <person name="Viver T."/>
        </authorList>
    </citation>
    <scope>NUCLEOTIDE SEQUENCE [LARGE SCALE GENOMIC DNA]</scope>
    <source>
        <strain evidence="2 3">ST-119</strain>
    </source>
</reference>
<evidence type="ECO:0000256" key="1">
    <source>
        <dbReference type="SAM" id="SignalP"/>
    </source>
</evidence>
<keyword evidence="1" id="KW-0732">Signal</keyword>
<dbReference type="EMBL" id="JBELPZ010000002">
    <property type="protein sequence ID" value="MFL9843417.1"/>
    <property type="molecule type" value="Genomic_DNA"/>
</dbReference>
<name>A0ABW8YTW2_9FLAO</name>
<organism evidence="2 3">
    <name type="scientific">Flavobacterium rhizosphaerae</name>
    <dbReference type="NCBI Taxonomy" id="3163298"/>
    <lineage>
        <taxon>Bacteria</taxon>
        <taxon>Pseudomonadati</taxon>
        <taxon>Bacteroidota</taxon>
        <taxon>Flavobacteriia</taxon>
        <taxon>Flavobacteriales</taxon>
        <taxon>Flavobacteriaceae</taxon>
        <taxon>Flavobacterium</taxon>
    </lineage>
</organism>
<accession>A0ABW8YTW2</accession>
<dbReference type="RefSeq" id="WP_408083668.1">
    <property type="nucleotide sequence ID" value="NZ_JBELPZ010000002.1"/>
</dbReference>
<evidence type="ECO:0000313" key="2">
    <source>
        <dbReference type="EMBL" id="MFL9843417.1"/>
    </source>
</evidence>